<dbReference type="Proteomes" id="UP000237000">
    <property type="component" value="Unassembled WGS sequence"/>
</dbReference>
<dbReference type="OrthoDB" id="10275881at2759"/>
<reference evidence="2" key="1">
    <citation type="submission" date="2016-06" db="EMBL/GenBank/DDBJ databases">
        <title>Parallel loss of symbiosis genes in relatives of nitrogen-fixing non-legume Parasponia.</title>
        <authorList>
            <person name="Van Velzen R."/>
            <person name="Holmer R."/>
            <person name="Bu F."/>
            <person name="Rutten L."/>
            <person name="Van Zeijl A."/>
            <person name="Liu W."/>
            <person name="Santuari L."/>
            <person name="Cao Q."/>
            <person name="Sharma T."/>
            <person name="Shen D."/>
            <person name="Roswanjaya Y."/>
            <person name="Wardhani T."/>
            <person name="Kalhor M.S."/>
            <person name="Jansen J."/>
            <person name="Van den Hoogen J."/>
            <person name="Gungor B."/>
            <person name="Hartog M."/>
            <person name="Hontelez J."/>
            <person name="Verver J."/>
            <person name="Yang W.-C."/>
            <person name="Schijlen E."/>
            <person name="Repin R."/>
            <person name="Schilthuizen M."/>
            <person name="Schranz E."/>
            <person name="Heidstra R."/>
            <person name="Miyata K."/>
            <person name="Fedorova E."/>
            <person name="Kohlen W."/>
            <person name="Bisseling T."/>
            <person name="Smit S."/>
            <person name="Geurts R."/>
        </authorList>
    </citation>
    <scope>NUCLEOTIDE SEQUENCE [LARGE SCALE GENOMIC DNA]</scope>
    <source>
        <strain evidence="2">cv. RG33-2</strain>
    </source>
</reference>
<accession>A0A2P5FF87</accession>
<dbReference type="InParanoid" id="A0A2P5FF87"/>
<dbReference type="AlphaFoldDB" id="A0A2P5FF87"/>
<dbReference type="EMBL" id="JXTC01000038">
    <property type="protein sequence ID" value="PON96461.1"/>
    <property type="molecule type" value="Genomic_DNA"/>
</dbReference>
<evidence type="ECO:0000313" key="2">
    <source>
        <dbReference type="Proteomes" id="UP000237000"/>
    </source>
</evidence>
<comment type="caution">
    <text evidence="1">The sequence shown here is derived from an EMBL/GenBank/DDBJ whole genome shotgun (WGS) entry which is preliminary data.</text>
</comment>
<evidence type="ECO:0000313" key="1">
    <source>
        <dbReference type="EMBL" id="PON96461.1"/>
    </source>
</evidence>
<sequence>MTTYNQRKFYITRTNKCRADDRLIGDEKIAEHLDLTPSSVFFKLLLTHFCNRFQKPTMHVYSSITVISGVLNMVFSQNNA</sequence>
<organism evidence="1 2">
    <name type="scientific">Trema orientale</name>
    <name type="common">Charcoal tree</name>
    <name type="synonym">Celtis orientalis</name>
    <dbReference type="NCBI Taxonomy" id="63057"/>
    <lineage>
        <taxon>Eukaryota</taxon>
        <taxon>Viridiplantae</taxon>
        <taxon>Streptophyta</taxon>
        <taxon>Embryophyta</taxon>
        <taxon>Tracheophyta</taxon>
        <taxon>Spermatophyta</taxon>
        <taxon>Magnoliopsida</taxon>
        <taxon>eudicotyledons</taxon>
        <taxon>Gunneridae</taxon>
        <taxon>Pentapetalae</taxon>
        <taxon>rosids</taxon>
        <taxon>fabids</taxon>
        <taxon>Rosales</taxon>
        <taxon>Cannabaceae</taxon>
        <taxon>Trema</taxon>
    </lineage>
</organism>
<protein>
    <submittedName>
        <fullName evidence="1">Uncharacterized protein</fullName>
    </submittedName>
</protein>
<keyword evidence="2" id="KW-1185">Reference proteome</keyword>
<name>A0A2P5FF87_TREOI</name>
<gene>
    <name evidence="1" type="ORF">TorRG33x02_077340</name>
</gene>
<proteinExistence type="predicted"/>